<organism evidence="2 3">
    <name type="scientific">Cordyceps confragosa</name>
    <name type="common">Lecanicillium lecanii</name>
    <dbReference type="NCBI Taxonomy" id="2714763"/>
    <lineage>
        <taxon>Eukaryota</taxon>
        <taxon>Fungi</taxon>
        <taxon>Dikarya</taxon>
        <taxon>Ascomycota</taxon>
        <taxon>Pezizomycotina</taxon>
        <taxon>Sordariomycetes</taxon>
        <taxon>Hypocreomycetidae</taxon>
        <taxon>Hypocreales</taxon>
        <taxon>Cordycipitaceae</taxon>
        <taxon>Akanthomyces</taxon>
    </lineage>
</organism>
<dbReference type="EMBL" id="LUKN01002264">
    <property type="protein sequence ID" value="OAQ99374.1"/>
    <property type="molecule type" value="Genomic_DNA"/>
</dbReference>
<feature type="compositionally biased region" description="Basic and acidic residues" evidence="1">
    <location>
        <begin position="234"/>
        <end position="258"/>
    </location>
</feature>
<feature type="compositionally biased region" description="Polar residues" evidence="1">
    <location>
        <begin position="312"/>
        <end position="332"/>
    </location>
</feature>
<keyword evidence="3" id="KW-1185">Reference proteome</keyword>
<feature type="region of interest" description="Disordered" evidence="1">
    <location>
        <begin position="207"/>
        <end position="283"/>
    </location>
</feature>
<evidence type="ECO:0000313" key="2">
    <source>
        <dbReference type="EMBL" id="OAQ99374.1"/>
    </source>
</evidence>
<dbReference type="OMA" id="HVDMLMD"/>
<dbReference type="AlphaFoldDB" id="A0A179IAR1"/>
<dbReference type="OrthoDB" id="4867733at2759"/>
<reference evidence="2 3" key="1">
    <citation type="submission" date="2016-03" db="EMBL/GenBank/DDBJ databases">
        <title>Fine-scale spatial genetic structure of a fungal parasite of coffee scale insects.</title>
        <authorList>
            <person name="Jackson D."/>
            <person name="Zemenick K.A."/>
            <person name="Malloure B."/>
            <person name="Quandt C.A."/>
            <person name="James T.Y."/>
        </authorList>
    </citation>
    <scope>NUCLEOTIDE SEQUENCE [LARGE SCALE GENOMIC DNA]</scope>
    <source>
        <strain evidence="2 3">UM487</strain>
    </source>
</reference>
<evidence type="ECO:0000313" key="3">
    <source>
        <dbReference type="Proteomes" id="UP000243081"/>
    </source>
</evidence>
<gene>
    <name evidence="2" type="ORF">LLEC1_06078</name>
</gene>
<dbReference type="Proteomes" id="UP000243081">
    <property type="component" value="Unassembled WGS sequence"/>
</dbReference>
<name>A0A179IAR1_CORDF</name>
<accession>A0A179IAR1</accession>
<feature type="compositionally biased region" description="Polar residues" evidence="1">
    <location>
        <begin position="260"/>
        <end position="276"/>
    </location>
</feature>
<protein>
    <submittedName>
        <fullName evidence="2">Uncharacterized protein</fullName>
    </submittedName>
</protein>
<sequence length="481" mass="54202">MPPPRPGGSIPLPHFCGFAQGFSSNLMLADEHIMAGILANNRFQKGPRAARSYANLVVLFRLLLFSEFKYQLEFWGWIAADWGVPRGKHPEDLVRNIADFYSDSRYAALSSNEKRMSLLVRLVDEWLMVRPRAEVKWVSSSSSNVGIQDVRTEWLRIRDFHVDMLMDSKHPACLRGVEPPVMPVTSLWEQDPELIALFKDSRKKRKAKSAAGKDTFAETASAPMNPALEKKRKASDYEAEERREARMPQKIIFEDKPATTHGNANSDVAQNASNSSQKKKRTKIVFDDGPSTEATEANFSNQHFALRPATPETVSSSQKKHPTVSQPASSPSVPRGMRDMLTGLPPALSDQRAELKTQLRQVSDQLGRRKEEMRSRMETETTGFVPHTSSTVRNQPSPSGAAFPLAQQERSMYESQLRDLGGRVAVLEKKMEEESHWSRSMGRFLYEANEKSLASLRDLFAAVETLQRTLNALLDGDEKRR</sequence>
<evidence type="ECO:0000256" key="1">
    <source>
        <dbReference type="SAM" id="MobiDB-lite"/>
    </source>
</evidence>
<proteinExistence type="predicted"/>
<comment type="caution">
    <text evidence="2">The sequence shown here is derived from an EMBL/GenBank/DDBJ whole genome shotgun (WGS) entry which is preliminary data.</text>
</comment>
<feature type="region of interest" description="Disordered" evidence="1">
    <location>
        <begin position="309"/>
        <end position="342"/>
    </location>
</feature>